<dbReference type="AlphaFoldDB" id="A0A143PTJ1"/>
<evidence type="ECO:0000256" key="1">
    <source>
        <dbReference type="SAM" id="SignalP"/>
    </source>
</evidence>
<dbReference type="Gene3D" id="1.25.40.920">
    <property type="entry name" value="TRAP transporter T-component"/>
    <property type="match status" value="1"/>
</dbReference>
<reference evidence="2 3" key="1">
    <citation type="journal article" date="2016" name="Genome Announc.">
        <title>First Complete Genome Sequence of a Subdivision 6 Acidobacterium Strain.</title>
        <authorList>
            <person name="Huang S."/>
            <person name="Vieira S."/>
            <person name="Bunk B."/>
            <person name="Riedel T."/>
            <person name="Sproer C."/>
            <person name="Overmann J."/>
        </authorList>
    </citation>
    <scope>NUCLEOTIDE SEQUENCE [LARGE SCALE GENOMIC DNA]</scope>
    <source>
        <strain evidence="3">DSM 100886 HEG_-6_39</strain>
    </source>
</reference>
<gene>
    <name evidence="2" type="ORF">LuPra_04733</name>
</gene>
<feature type="signal peptide" evidence="1">
    <location>
        <begin position="1"/>
        <end position="23"/>
    </location>
</feature>
<dbReference type="InterPro" id="IPR038537">
    <property type="entry name" value="TatT_sf"/>
</dbReference>
<reference evidence="3" key="2">
    <citation type="submission" date="2016-04" db="EMBL/GenBank/DDBJ databases">
        <title>First Complete Genome Sequence of a Subdivision 6 Acidobacterium.</title>
        <authorList>
            <person name="Huang S."/>
            <person name="Vieira S."/>
            <person name="Bunk B."/>
            <person name="Riedel T."/>
            <person name="Sproeer C."/>
            <person name="Overmann J."/>
        </authorList>
    </citation>
    <scope>NUCLEOTIDE SEQUENCE [LARGE SCALE GENOMIC DNA]</scope>
    <source>
        <strain evidence="3">DSM 100886 HEG_-6_39</strain>
    </source>
</reference>
<dbReference type="Pfam" id="PF16811">
    <property type="entry name" value="TAtT"/>
    <property type="match status" value="1"/>
</dbReference>
<dbReference type="InterPro" id="IPR011990">
    <property type="entry name" value="TPR-like_helical_dom_sf"/>
</dbReference>
<dbReference type="SUPFAM" id="SSF48452">
    <property type="entry name" value="TPR-like"/>
    <property type="match status" value="1"/>
</dbReference>
<keyword evidence="1" id="KW-0732">Signal</keyword>
<sequence precursor="true">MRVCIKSVYLTALLALCVDARLAAEVPASVDALYSRREDPVAARQAADQYLAHHRAAPQDFVGGWKLARASYFLGTQGPAAERRMWLETGLAAATDAVALNDARPEGHFWLAANMGALAESYGLRQGLKYRTRIKQALERVLAIDPRFMEGSADRALGRWYHKVPGLFGGSAAKAEQHLRKSLTYSPQSTVSLFFLGELYADQGRPAQAQRLYQEVLEAPIHREYVAEDKFYKAQARARLQTLAEKR</sequence>
<name>A0A143PTJ1_LUTPR</name>
<feature type="chain" id="PRO_5007511987" evidence="1">
    <location>
        <begin position="24"/>
        <end position="247"/>
    </location>
</feature>
<evidence type="ECO:0000313" key="2">
    <source>
        <dbReference type="EMBL" id="AMY11483.1"/>
    </source>
</evidence>
<organism evidence="2 3">
    <name type="scientific">Luteitalea pratensis</name>
    <dbReference type="NCBI Taxonomy" id="1855912"/>
    <lineage>
        <taxon>Bacteria</taxon>
        <taxon>Pseudomonadati</taxon>
        <taxon>Acidobacteriota</taxon>
        <taxon>Vicinamibacteria</taxon>
        <taxon>Vicinamibacterales</taxon>
        <taxon>Vicinamibacteraceae</taxon>
        <taxon>Luteitalea</taxon>
    </lineage>
</organism>
<dbReference type="EMBL" id="CP015136">
    <property type="protein sequence ID" value="AMY11483.1"/>
    <property type="molecule type" value="Genomic_DNA"/>
</dbReference>
<evidence type="ECO:0000313" key="3">
    <source>
        <dbReference type="Proteomes" id="UP000076079"/>
    </source>
</evidence>
<protein>
    <submittedName>
        <fullName evidence="2">Uncharacterized protein</fullName>
    </submittedName>
</protein>
<proteinExistence type="predicted"/>
<accession>A0A143PTJ1</accession>
<dbReference type="Proteomes" id="UP000076079">
    <property type="component" value="Chromosome"/>
</dbReference>
<dbReference type="InterPro" id="IPR031823">
    <property type="entry name" value="TatT"/>
</dbReference>
<dbReference type="KEGG" id="abac:LuPra_04733"/>
<keyword evidence="3" id="KW-1185">Reference proteome</keyword>